<dbReference type="RefSeq" id="WP_121222353.1">
    <property type="nucleotide sequence ID" value="NZ_JBIUBA010000022.1"/>
</dbReference>
<evidence type="ECO:0000313" key="2">
    <source>
        <dbReference type="Proteomes" id="UP000272729"/>
    </source>
</evidence>
<proteinExistence type="predicted"/>
<dbReference type="Proteomes" id="UP000272729">
    <property type="component" value="Unassembled WGS sequence"/>
</dbReference>
<sequence length="147" mass="16153">MDLTILLGDSAQVSPDNKVHALGLGWTATRTPLPPHAVIILFDIPWNETNHVFVAKVRLVDADGNPVHQLTPMGEQPIEVEAQFEAGRPPGLPPGTSLTMPLAFNLPPGTPVRPGRYEWRVEVDGEERANWRRGFLVVEQQASPRVA</sequence>
<dbReference type="EMBL" id="RBXR01000001">
    <property type="protein sequence ID" value="RKT70166.1"/>
    <property type="molecule type" value="Genomic_DNA"/>
</dbReference>
<dbReference type="AlphaFoldDB" id="A0A495X9V9"/>
<comment type="caution">
    <text evidence="1">The sequence shown here is derived from an EMBL/GenBank/DDBJ whole genome shotgun (WGS) entry which is preliminary data.</text>
</comment>
<accession>A0A495X9V9</accession>
<name>A0A495X9V9_9PSEU</name>
<evidence type="ECO:0000313" key="1">
    <source>
        <dbReference type="EMBL" id="RKT70166.1"/>
    </source>
</evidence>
<organism evidence="1 2">
    <name type="scientific">Saccharothrix variisporea</name>
    <dbReference type="NCBI Taxonomy" id="543527"/>
    <lineage>
        <taxon>Bacteria</taxon>
        <taxon>Bacillati</taxon>
        <taxon>Actinomycetota</taxon>
        <taxon>Actinomycetes</taxon>
        <taxon>Pseudonocardiales</taxon>
        <taxon>Pseudonocardiaceae</taxon>
        <taxon>Saccharothrix</taxon>
    </lineage>
</organism>
<dbReference type="Pfam" id="PF22091">
    <property type="entry name" value="DUF6941"/>
    <property type="match status" value="1"/>
</dbReference>
<keyword evidence="2" id="KW-1185">Reference proteome</keyword>
<dbReference type="OrthoDB" id="3526022at2"/>
<protein>
    <submittedName>
        <fullName evidence="1">Uncharacterized protein</fullName>
    </submittedName>
</protein>
<reference evidence="1 2" key="1">
    <citation type="submission" date="2018-10" db="EMBL/GenBank/DDBJ databases">
        <title>Sequencing the genomes of 1000 actinobacteria strains.</title>
        <authorList>
            <person name="Klenk H.-P."/>
        </authorList>
    </citation>
    <scope>NUCLEOTIDE SEQUENCE [LARGE SCALE GENOMIC DNA]</scope>
    <source>
        <strain evidence="1 2">DSM 43911</strain>
    </source>
</reference>
<dbReference type="InterPro" id="IPR054221">
    <property type="entry name" value="DUF6941"/>
</dbReference>
<gene>
    <name evidence="1" type="ORF">DFJ66_3413</name>
</gene>